<proteinExistence type="predicted"/>
<reference evidence="1" key="1">
    <citation type="submission" date="2022-12" db="EMBL/GenBank/DDBJ databases">
        <authorList>
            <person name="Wang J."/>
        </authorList>
    </citation>
    <scope>NUCLEOTIDE SEQUENCE</scope>
    <source>
        <strain evidence="1">HY-45-18</strain>
    </source>
</reference>
<dbReference type="InterPro" id="IPR003748">
    <property type="entry name" value="DUF169"/>
</dbReference>
<dbReference type="Proteomes" id="UP001078443">
    <property type="component" value="Unassembled WGS sequence"/>
</dbReference>
<keyword evidence="2" id="KW-1185">Reference proteome</keyword>
<sequence>MKSLIIESLKPHLEPMVLLRSNQKPEGALQPLPDKYVCIMSFYAQVAAKGKTAVFDRETYGCSGARAGLGFGSAYGDEMGGYDTFAAFFSKGLKEAKDKEKYKEIANKVNPHVRRKLIKGERFHTSRKKAYKWLTKDLPIYDFPEKYVILKPLKDLKENEIPQSVIFNVNPLQLTALMTLAGSIREGINDTVTPQGAACQMIGAYVFHEAESDNPRAVLGMIDLAARKNIKGILPNDTLTYAVPWKLFLDLEEEAKEGIFKSPLWLDIVE</sequence>
<protein>
    <submittedName>
        <fullName evidence="1">DUF169 domain-containing protein</fullName>
    </submittedName>
</protein>
<organism evidence="1 2">
    <name type="scientific">Clostridium aestuarii</name>
    <dbReference type="NCBI Taxonomy" id="338193"/>
    <lineage>
        <taxon>Bacteria</taxon>
        <taxon>Bacillati</taxon>
        <taxon>Bacillota</taxon>
        <taxon>Clostridia</taxon>
        <taxon>Eubacteriales</taxon>
        <taxon>Clostridiaceae</taxon>
        <taxon>Clostridium</taxon>
    </lineage>
</organism>
<dbReference type="Pfam" id="PF02596">
    <property type="entry name" value="DUF169"/>
    <property type="match status" value="1"/>
</dbReference>
<name>A0ABT4D057_9CLOT</name>
<dbReference type="EMBL" id="JAPQER010000003">
    <property type="protein sequence ID" value="MCY6484624.1"/>
    <property type="molecule type" value="Genomic_DNA"/>
</dbReference>
<accession>A0ABT4D057</accession>
<gene>
    <name evidence="1" type="ORF">OW763_09760</name>
</gene>
<comment type="caution">
    <text evidence="1">The sequence shown here is derived from an EMBL/GenBank/DDBJ whole genome shotgun (WGS) entry which is preliminary data.</text>
</comment>
<evidence type="ECO:0000313" key="2">
    <source>
        <dbReference type="Proteomes" id="UP001078443"/>
    </source>
</evidence>
<evidence type="ECO:0000313" key="1">
    <source>
        <dbReference type="EMBL" id="MCY6484624.1"/>
    </source>
</evidence>
<dbReference type="RefSeq" id="WP_268040930.1">
    <property type="nucleotide sequence ID" value="NZ_JAPQER010000003.1"/>
</dbReference>